<sequence>MGYGFFVLLLFFHLLITSSSGKSSGVCISQGGRFPLFASEGKPPKKVSRGSKDLTLCRVFRQKTCCDAAQTHPAFLSIRRLASTGEASSDCLHLWELLECSICDPLVGVQPGPPLMCSSFCDRVFDACANAYLSMDAKTQVLSPCGVNDFICGRASEWVSNGTELCRAAGFAVKISDYQYSDVEETSCYGGKSSLESISGSWRASQSEVPQKSEKLGVLEDFQQRVQKMTVSVRVSWAVGGMVLTAGLLFLSKRRSRSQRQKLAAIQRNARRLEVKMNQRSPDLRGSRIGSRR</sequence>
<evidence type="ECO:0000313" key="6">
    <source>
        <dbReference type="EMBL" id="GAV91017.1"/>
    </source>
</evidence>
<accession>A0A1Q3DEW2</accession>
<feature type="chain" id="PRO_5012953206" evidence="4">
    <location>
        <begin position="22"/>
        <end position="293"/>
    </location>
</feature>
<evidence type="ECO:0000256" key="1">
    <source>
        <dbReference type="ARBA" id="ARBA00022729"/>
    </source>
</evidence>
<evidence type="ECO:0000256" key="2">
    <source>
        <dbReference type="ARBA" id="ARBA00023157"/>
    </source>
</evidence>
<keyword evidence="1 4" id="KW-0732">Signal</keyword>
<reference evidence="7" key="1">
    <citation type="submission" date="2016-04" db="EMBL/GenBank/DDBJ databases">
        <title>Cephalotus genome sequencing.</title>
        <authorList>
            <person name="Fukushima K."/>
            <person name="Hasebe M."/>
            <person name="Fang X."/>
        </authorList>
    </citation>
    <scope>NUCLEOTIDE SEQUENCE [LARGE SCALE GENOMIC DNA]</scope>
    <source>
        <strain evidence="7">cv. St1</strain>
    </source>
</reference>
<feature type="signal peptide" evidence="4">
    <location>
        <begin position="1"/>
        <end position="21"/>
    </location>
</feature>
<keyword evidence="3" id="KW-0812">Transmembrane</keyword>
<evidence type="ECO:0000256" key="4">
    <source>
        <dbReference type="SAM" id="SignalP"/>
    </source>
</evidence>
<keyword evidence="3" id="KW-1133">Transmembrane helix</keyword>
<evidence type="ECO:0000313" key="7">
    <source>
        <dbReference type="Proteomes" id="UP000187406"/>
    </source>
</evidence>
<dbReference type="InterPro" id="IPR053305">
    <property type="entry name" value="Folate-binding_rcpt-like"/>
</dbReference>
<keyword evidence="3" id="KW-0472">Membrane</keyword>
<evidence type="ECO:0000256" key="3">
    <source>
        <dbReference type="SAM" id="Phobius"/>
    </source>
</evidence>
<dbReference type="InterPro" id="IPR018143">
    <property type="entry name" value="Folate_rcpt-like"/>
</dbReference>
<proteinExistence type="predicted"/>
<feature type="domain" description="Folate receptor-like" evidence="5">
    <location>
        <begin position="45"/>
        <end position="174"/>
    </location>
</feature>
<dbReference type="EMBL" id="BDDD01006859">
    <property type="protein sequence ID" value="GAV91017.1"/>
    <property type="molecule type" value="Genomic_DNA"/>
</dbReference>
<dbReference type="Pfam" id="PF03024">
    <property type="entry name" value="Folate_rec"/>
    <property type="match status" value="1"/>
</dbReference>
<protein>
    <submittedName>
        <fullName evidence="6">Folate_rec domain-containing protein</fullName>
    </submittedName>
</protein>
<keyword evidence="2" id="KW-1015">Disulfide bond</keyword>
<comment type="caution">
    <text evidence="6">The sequence shown here is derived from an EMBL/GenBank/DDBJ whole genome shotgun (WGS) entry which is preliminary data.</text>
</comment>
<dbReference type="PANTHER" id="PTHR37390">
    <property type="entry name" value="OS02G0592500 PROTEIN"/>
    <property type="match status" value="1"/>
</dbReference>
<keyword evidence="7" id="KW-1185">Reference proteome</keyword>
<organism evidence="6 7">
    <name type="scientific">Cephalotus follicularis</name>
    <name type="common">Albany pitcher plant</name>
    <dbReference type="NCBI Taxonomy" id="3775"/>
    <lineage>
        <taxon>Eukaryota</taxon>
        <taxon>Viridiplantae</taxon>
        <taxon>Streptophyta</taxon>
        <taxon>Embryophyta</taxon>
        <taxon>Tracheophyta</taxon>
        <taxon>Spermatophyta</taxon>
        <taxon>Magnoliopsida</taxon>
        <taxon>eudicotyledons</taxon>
        <taxon>Gunneridae</taxon>
        <taxon>Pentapetalae</taxon>
        <taxon>rosids</taxon>
        <taxon>fabids</taxon>
        <taxon>Oxalidales</taxon>
        <taxon>Cephalotaceae</taxon>
        <taxon>Cephalotus</taxon>
    </lineage>
</organism>
<dbReference type="OrthoDB" id="498177at2759"/>
<gene>
    <name evidence="6" type="ORF">CFOL_v3_34417</name>
</gene>
<dbReference type="STRING" id="3775.A0A1Q3DEW2"/>
<name>A0A1Q3DEW2_CEPFO</name>
<dbReference type="Proteomes" id="UP000187406">
    <property type="component" value="Unassembled WGS sequence"/>
</dbReference>
<feature type="transmembrane region" description="Helical" evidence="3">
    <location>
        <begin position="235"/>
        <end position="252"/>
    </location>
</feature>
<dbReference type="PANTHER" id="PTHR37390:SF1">
    <property type="entry name" value="FOLATE-BINDING PROTEIN 1"/>
    <property type="match status" value="1"/>
</dbReference>
<dbReference type="InParanoid" id="A0A1Q3DEW2"/>
<evidence type="ECO:0000259" key="5">
    <source>
        <dbReference type="Pfam" id="PF03024"/>
    </source>
</evidence>
<dbReference type="AlphaFoldDB" id="A0A1Q3DEW2"/>